<dbReference type="OrthoDB" id="2875198at2759"/>
<reference evidence="1 2" key="1">
    <citation type="journal article" date="2019" name="New Phytol.">
        <title>Comparative genomics reveals unique wood-decay strategies and fruiting body development in the Schizophyllaceae.</title>
        <authorList>
            <person name="Almasi E."/>
            <person name="Sahu N."/>
            <person name="Krizsan K."/>
            <person name="Balint B."/>
            <person name="Kovacs G.M."/>
            <person name="Kiss B."/>
            <person name="Cseklye J."/>
            <person name="Drula E."/>
            <person name="Henrissat B."/>
            <person name="Nagy I."/>
            <person name="Chovatia M."/>
            <person name="Adam C."/>
            <person name="LaButti K."/>
            <person name="Lipzen A."/>
            <person name="Riley R."/>
            <person name="Grigoriev I.V."/>
            <person name="Nagy L.G."/>
        </authorList>
    </citation>
    <scope>NUCLEOTIDE SEQUENCE [LARGE SCALE GENOMIC DNA]</scope>
    <source>
        <strain evidence="1 2">NL-1724</strain>
    </source>
</reference>
<proteinExistence type="predicted"/>
<gene>
    <name evidence="1" type="ORF">BD626DRAFT_481910</name>
</gene>
<evidence type="ECO:0000313" key="1">
    <source>
        <dbReference type="EMBL" id="TRM68504.1"/>
    </source>
</evidence>
<dbReference type="Proteomes" id="UP000320762">
    <property type="component" value="Unassembled WGS sequence"/>
</dbReference>
<protein>
    <submittedName>
        <fullName evidence="1">Uncharacterized protein</fullName>
    </submittedName>
</protein>
<organism evidence="1 2">
    <name type="scientific">Schizophyllum amplum</name>
    <dbReference type="NCBI Taxonomy" id="97359"/>
    <lineage>
        <taxon>Eukaryota</taxon>
        <taxon>Fungi</taxon>
        <taxon>Dikarya</taxon>
        <taxon>Basidiomycota</taxon>
        <taxon>Agaricomycotina</taxon>
        <taxon>Agaricomycetes</taxon>
        <taxon>Agaricomycetidae</taxon>
        <taxon>Agaricales</taxon>
        <taxon>Schizophyllaceae</taxon>
        <taxon>Schizophyllum</taxon>
    </lineage>
</organism>
<accession>A0A550CUN8</accession>
<evidence type="ECO:0000313" key="2">
    <source>
        <dbReference type="Proteomes" id="UP000320762"/>
    </source>
</evidence>
<dbReference type="EMBL" id="VDMD01000002">
    <property type="protein sequence ID" value="TRM68504.1"/>
    <property type="molecule type" value="Genomic_DNA"/>
</dbReference>
<name>A0A550CUN8_9AGAR</name>
<dbReference type="AlphaFoldDB" id="A0A550CUN8"/>
<sequence>MSRQVAPLRDPCKVNYDLPRIFDLSDVTPTGDESIAEIVQKSTKWRRIIEQGASLAVAFGMLDVGGSIDYEREAMRSFTQVQAKLYGLWKQHRRLPEVDWANDRMPRASSVMNNVTVEGHTRTLRDIYQNDSIDEENTVFWTHKYVDLIPLLKAVDKVHSGARNAKTHAGQYDPRALQEMLAARKANKISSTILNRHQRAGKCGSTSLTKTLQVNLVGVRARAKKAPH</sequence>
<keyword evidence="2" id="KW-1185">Reference proteome</keyword>
<comment type="caution">
    <text evidence="1">The sequence shown here is derived from an EMBL/GenBank/DDBJ whole genome shotgun (WGS) entry which is preliminary data.</text>
</comment>